<evidence type="ECO:0008006" key="3">
    <source>
        <dbReference type="Google" id="ProtNLM"/>
    </source>
</evidence>
<dbReference type="RefSeq" id="WP_310886744.1">
    <property type="nucleotide sequence ID" value="NZ_LJPZ01000329.1"/>
</dbReference>
<feature type="non-terminal residue" evidence="1">
    <location>
        <position position="71"/>
    </location>
</feature>
<organism evidence="1 2">
    <name type="scientific">Pseudomonas syringae pv. coriandricola</name>
    <dbReference type="NCBI Taxonomy" id="264453"/>
    <lineage>
        <taxon>Bacteria</taxon>
        <taxon>Pseudomonadati</taxon>
        <taxon>Pseudomonadota</taxon>
        <taxon>Gammaproteobacteria</taxon>
        <taxon>Pseudomonadales</taxon>
        <taxon>Pseudomonadaceae</taxon>
        <taxon>Pseudomonas</taxon>
    </lineage>
</organism>
<evidence type="ECO:0000313" key="2">
    <source>
        <dbReference type="Proteomes" id="UP000271468"/>
    </source>
</evidence>
<dbReference type="EMBL" id="RBOV01000183">
    <property type="protein sequence ID" value="RMN11653.1"/>
    <property type="molecule type" value="Genomic_DNA"/>
</dbReference>
<dbReference type="NCBIfam" id="TIGR03696">
    <property type="entry name" value="Rhs_assc_core"/>
    <property type="match status" value="1"/>
</dbReference>
<protein>
    <recommendedName>
        <fullName evidence="3">Rhs protein</fullName>
    </recommendedName>
</protein>
<proteinExistence type="predicted"/>
<dbReference type="Gene3D" id="2.180.10.10">
    <property type="entry name" value="RHS repeat-associated core"/>
    <property type="match status" value="1"/>
</dbReference>
<name>A0A3M3JLD3_9PSED</name>
<reference evidence="1 2" key="1">
    <citation type="submission" date="2018-08" db="EMBL/GenBank/DDBJ databases">
        <title>Recombination of ecologically and evolutionarily significant loci maintains genetic cohesion in the Pseudomonas syringae species complex.</title>
        <authorList>
            <person name="Dillon M."/>
            <person name="Thakur S."/>
            <person name="Almeida R.N.D."/>
            <person name="Weir B.S."/>
            <person name="Guttman D.S."/>
        </authorList>
    </citation>
    <scope>NUCLEOTIDE SEQUENCE [LARGE SCALE GENOMIC DNA]</scope>
    <source>
        <strain evidence="1 2">ICMP 12341</strain>
    </source>
</reference>
<comment type="caution">
    <text evidence="1">The sequence shown here is derived from an EMBL/GenBank/DDBJ whole genome shotgun (WGS) entry which is preliminary data.</text>
</comment>
<evidence type="ECO:0000313" key="1">
    <source>
        <dbReference type="EMBL" id="RMN11653.1"/>
    </source>
</evidence>
<gene>
    <name evidence="1" type="ORF">ALQ65_05176</name>
</gene>
<dbReference type="SUPFAM" id="SSF56399">
    <property type="entry name" value="ADP-ribosylation"/>
    <property type="match status" value="1"/>
</dbReference>
<dbReference type="Proteomes" id="UP000271468">
    <property type="component" value="Unassembled WGS sequence"/>
</dbReference>
<dbReference type="AlphaFoldDB" id="A0A3M3JLD3"/>
<accession>A0A3M3JLD3</accession>
<feature type="non-terminal residue" evidence="1">
    <location>
        <position position="1"/>
    </location>
</feature>
<dbReference type="InterPro" id="IPR022385">
    <property type="entry name" value="Rhs_assc_core"/>
</dbReference>
<sequence>VFQGQGQMRFNSPDSLSPFGEGGLNAYGYVGGDPVGFGDPSGHVKLRIITDLARPGANNNRPSVIQWGCQK</sequence>